<dbReference type="AlphaFoldDB" id="A0A1H1P854"/>
<dbReference type="InterPro" id="IPR016181">
    <property type="entry name" value="Acyl_CoA_acyltransferase"/>
</dbReference>
<dbReference type="OrthoDB" id="2352823at2"/>
<evidence type="ECO:0000313" key="3">
    <source>
        <dbReference type="Proteomes" id="UP000199679"/>
    </source>
</evidence>
<dbReference type="STRING" id="652787.SAMN05216490_0485"/>
<dbReference type="Pfam" id="PF13673">
    <property type="entry name" value="Acetyltransf_10"/>
    <property type="match status" value="1"/>
</dbReference>
<dbReference type="GO" id="GO:0016747">
    <property type="term" value="F:acyltransferase activity, transferring groups other than amino-acyl groups"/>
    <property type="evidence" value="ECO:0007669"/>
    <property type="project" value="InterPro"/>
</dbReference>
<accession>A0A1H1P854</accession>
<dbReference type="CDD" id="cd04301">
    <property type="entry name" value="NAT_SF"/>
    <property type="match status" value="1"/>
</dbReference>
<feature type="domain" description="N-acetyltransferase" evidence="1">
    <location>
        <begin position="1"/>
        <end position="144"/>
    </location>
</feature>
<proteinExistence type="predicted"/>
<evidence type="ECO:0000313" key="2">
    <source>
        <dbReference type="EMBL" id="SDS07165.1"/>
    </source>
</evidence>
<sequence length="144" mass="16353">MINFIEPDELLAVRNIVLREGKLELNECRFPTDTVAGAFHLGYYAAGQLASVVSLHPQNYKDFTSTGYQLRGMATLEQYRGKGLGMLLLNFAIVYLRGQKANYIWCNARKKALKFYMDGGFEIVSPEFEIKGIGPHHVMYLKIQ</sequence>
<protein>
    <submittedName>
        <fullName evidence="2">Predicted N-acyltransferase, GNAT family</fullName>
    </submittedName>
</protein>
<gene>
    <name evidence="2" type="ORF">SAMN05216490_0485</name>
</gene>
<dbReference type="EMBL" id="LT629740">
    <property type="protein sequence ID" value="SDS07165.1"/>
    <property type="molecule type" value="Genomic_DNA"/>
</dbReference>
<dbReference type="InterPro" id="IPR000182">
    <property type="entry name" value="GNAT_dom"/>
</dbReference>
<reference evidence="2 3" key="1">
    <citation type="submission" date="2016-10" db="EMBL/GenBank/DDBJ databases">
        <authorList>
            <person name="de Groot N.N."/>
        </authorList>
    </citation>
    <scope>NUCLEOTIDE SEQUENCE [LARGE SCALE GENOMIC DNA]</scope>
    <source>
        <strain evidence="2 3">MP1X4</strain>
    </source>
</reference>
<keyword evidence="3" id="KW-1185">Reference proteome</keyword>
<keyword evidence="2" id="KW-0012">Acyltransferase</keyword>
<dbReference type="SUPFAM" id="SSF55729">
    <property type="entry name" value="Acyl-CoA N-acyltransferases (Nat)"/>
    <property type="match status" value="1"/>
</dbReference>
<dbReference type="Gene3D" id="3.40.630.30">
    <property type="match status" value="1"/>
</dbReference>
<name>A0A1H1P854_MUCMA</name>
<dbReference type="RefSeq" id="WP_091368707.1">
    <property type="nucleotide sequence ID" value="NZ_LT629740.1"/>
</dbReference>
<dbReference type="PROSITE" id="PS51186">
    <property type="entry name" value="GNAT"/>
    <property type="match status" value="1"/>
</dbReference>
<keyword evidence="2" id="KW-0808">Transferase</keyword>
<organism evidence="2 3">
    <name type="scientific">Mucilaginibacter mallensis</name>
    <dbReference type="NCBI Taxonomy" id="652787"/>
    <lineage>
        <taxon>Bacteria</taxon>
        <taxon>Pseudomonadati</taxon>
        <taxon>Bacteroidota</taxon>
        <taxon>Sphingobacteriia</taxon>
        <taxon>Sphingobacteriales</taxon>
        <taxon>Sphingobacteriaceae</taxon>
        <taxon>Mucilaginibacter</taxon>
    </lineage>
</organism>
<evidence type="ECO:0000259" key="1">
    <source>
        <dbReference type="PROSITE" id="PS51186"/>
    </source>
</evidence>
<dbReference type="Proteomes" id="UP000199679">
    <property type="component" value="Chromosome I"/>
</dbReference>